<gene>
    <name evidence="1" type="ORF">V5O48_014541</name>
</gene>
<reference evidence="1 2" key="1">
    <citation type="submission" date="2024-02" db="EMBL/GenBank/DDBJ databases">
        <title>A draft genome for the cacao thread blight pathogen Marasmius crinis-equi.</title>
        <authorList>
            <person name="Cohen S.P."/>
            <person name="Baruah I.K."/>
            <person name="Amoako-Attah I."/>
            <person name="Bukari Y."/>
            <person name="Meinhardt L.W."/>
            <person name="Bailey B.A."/>
        </authorList>
    </citation>
    <scope>NUCLEOTIDE SEQUENCE [LARGE SCALE GENOMIC DNA]</scope>
    <source>
        <strain evidence="1 2">GH-76</strain>
    </source>
</reference>
<dbReference type="InterPro" id="IPR036047">
    <property type="entry name" value="F-box-like_dom_sf"/>
</dbReference>
<dbReference type="EMBL" id="JBAHYK010001583">
    <property type="protein sequence ID" value="KAL0567454.1"/>
    <property type="molecule type" value="Genomic_DNA"/>
</dbReference>
<evidence type="ECO:0000313" key="2">
    <source>
        <dbReference type="Proteomes" id="UP001465976"/>
    </source>
</evidence>
<dbReference type="SUPFAM" id="SSF81383">
    <property type="entry name" value="F-box domain"/>
    <property type="match status" value="1"/>
</dbReference>
<dbReference type="Proteomes" id="UP001465976">
    <property type="component" value="Unassembled WGS sequence"/>
</dbReference>
<organism evidence="1 2">
    <name type="scientific">Marasmius crinis-equi</name>
    <dbReference type="NCBI Taxonomy" id="585013"/>
    <lineage>
        <taxon>Eukaryota</taxon>
        <taxon>Fungi</taxon>
        <taxon>Dikarya</taxon>
        <taxon>Basidiomycota</taxon>
        <taxon>Agaricomycotina</taxon>
        <taxon>Agaricomycetes</taxon>
        <taxon>Agaricomycetidae</taxon>
        <taxon>Agaricales</taxon>
        <taxon>Marasmiineae</taxon>
        <taxon>Marasmiaceae</taxon>
        <taxon>Marasmius</taxon>
    </lineage>
</organism>
<dbReference type="Gene3D" id="3.80.10.10">
    <property type="entry name" value="Ribonuclease Inhibitor"/>
    <property type="match status" value="1"/>
</dbReference>
<accession>A0ABR3EX06</accession>
<dbReference type="SUPFAM" id="SSF52047">
    <property type="entry name" value="RNI-like"/>
    <property type="match status" value="1"/>
</dbReference>
<protein>
    <recommendedName>
        <fullName evidence="3">F-box domain-containing protein</fullName>
    </recommendedName>
</protein>
<dbReference type="InterPro" id="IPR032675">
    <property type="entry name" value="LRR_dom_sf"/>
</dbReference>
<sequence length="473" mass="52954">MEQEESVAPPDLPVEIIFLILEHIQEPDDIRSISLVSSIWRGAAQATIFERILVENAHECEFWCEKFTKHPQLGRYVQDLVLCDRQIDCIEPYLRSVAAKTLISSLPNVRKLELGSMMQWGPVELQLIKGLCRSLRVLSIDGVVGMDRRRALPELLCALPNVEVLTLGQIGEDFPAMDMAPLREDRMVMRKVVPDAGRRTKLYGLTLIETDTAIDLLLWLTGPAFDLCKLRTLSLLWCPCFDDVSSLEVVDDFIRTVGKDITKLTLGIPVSFASAWKLTNDPSRRTYDPNDMLAEHFINTKILHHFTALETVTITAGVMGEDEDGKDPSTISSPIFLCHAKFLLQALSHGASESLELLAIEVVFDEACPYLTSFSIPPHWIIIDDLLSGDAFPSLRRVEVTVETRAYHHGGGIPTWYEVARLIGLSLPKTIKKNKDLLSIWLRPSTEVTVFPLFSVGQANAYSTATIELVDSE</sequence>
<keyword evidence="2" id="KW-1185">Reference proteome</keyword>
<evidence type="ECO:0000313" key="1">
    <source>
        <dbReference type="EMBL" id="KAL0567454.1"/>
    </source>
</evidence>
<comment type="caution">
    <text evidence="1">The sequence shown here is derived from an EMBL/GenBank/DDBJ whole genome shotgun (WGS) entry which is preliminary data.</text>
</comment>
<evidence type="ECO:0008006" key="3">
    <source>
        <dbReference type="Google" id="ProtNLM"/>
    </source>
</evidence>
<name>A0ABR3EX06_9AGAR</name>
<proteinExistence type="predicted"/>